<evidence type="ECO:0008006" key="3">
    <source>
        <dbReference type="Google" id="ProtNLM"/>
    </source>
</evidence>
<name>A0A7U2R4A5_ASPFN</name>
<dbReference type="Gene3D" id="3.40.50.1820">
    <property type="entry name" value="alpha/beta hydrolase"/>
    <property type="match status" value="1"/>
</dbReference>
<dbReference type="AlphaFoldDB" id="A0A7U2R4A5"/>
<reference evidence="2" key="1">
    <citation type="journal article" date="2021" name="G3 (Bethesda)">
        <title>Chromosome assembled and annotated genome sequence of Aspergillus flavus NRRL 3357.</title>
        <authorList>
            <person name="Skerker J.M."/>
            <person name="Pianalto K.M."/>
            <person name="Mondo S.J."/>
            <person name="Yang K."/>
            <person name="Arkin A.P."/>
            <person name="Keller N.P."/>
            <person name="Grigoriev I.V."/>
            <person name="Louise Glass N.L."/>
        </authorList>
    </citation>
    <scope>NUCLEOTIDE SEQUENCE [LARGE SCALE GENOMIC DNA]</scope>
    <source>
        <strain evidence="2">ATCC 200026 / FGSC A1120 / IAM 13836 / NRRL 3357 / JCM 12722 / SRRC 167</strain>
    </source>
</reference>
<dbReference type="EMBL" id="CP044623">
    <property type="protein sequence ID" value="QRD94000.1"/>
    <property type="molecule type" value="Genomic_DNA"/>
</dbReference>
<dbReference type="InterPro" id="IPR029058">
    <property type="entry name" value="AB_hydrolase_fold"/>
</dbReference>
<protein>
    <recommendedName>
        <fullName evidence="3">AB hydrolase-1 domain-containing protein</fullName>
    </recommendedName>
</protein>
<evidence type="ECO:0000313" key="1">
    <source>
        <dbReference type="EMBL" id="QRD94000.1"/>
    </source>
</evidence>
<gene>
    <name evidence="1" type="ORF">F9C07_8450</name>
</gene>
<sequence length="227" mass="24884">MESGNLPVDGGSLYYEMHGNHGPPFLLIAGGSGTTTMCSRLAITLATHFHVISYDRRGTPRSCPFPLPRQSDTLRTHAEDAATFLMRTFPGIPAIIFTTSGSTAIALELVNQTRLQCPENHLDVGISWSTMPTSWKSYYEHELPAIVDYAPNPDSLARTHLKIYVVEGSVEVPVFVQETILGVSELLGRPPFRIAWGHVGYATHAEFRGSLITLLCNGNGGKVNLRY</sequence>
<dbReference type="VEuPathDB" id="FungiDB:F9C07_8450"/>
<proteinExistence type="predicted"/>
<keyword evidence="2" id="KW-1185">Reference proteome</keyword>
<evidence type="ECO:0000313" key="2">
    <source>
        <dbReference type="Proteomes" id="UP000596276"/>
    </source>
</evidence>
<dbReference type="SUPFAM" id="SSF53474">
    <property type="entry name" value="alpha/beta-Hydrolases"/>
    <property type="match status" value="1"/>
</dbReference>
<organism evidence="1 2">
    <name type="scientific">Aspergillus flavus (strain ATCC 200026 / FGSC A1120 / IAM 13836 / NRRL 3357 / JCM 12722 / SRRC 167)</name>
    <dbReference type="NCBI Taxonomy" id="332952"/>
    <lineage>
        <taxon>Eukaryota</taxon>
        <taxon>Fungi</taxon>
        <taxon>Dikarya</taxon>
        <taxon>Ascomycota</taxon>
        <taxon>Pezizomycotina</taxon>
        <taxon>Eurotiomycetes</taxon>
        <taxon>Eurotiomycetidae</taxon>
        <taxon>Eurotiales</taxon>
        <taxon>Aspergillaceae</taxon>
        <taxon>Aspergillus</taxon>
        <taxon>Aspergillus subgen. Circumdati</taxon>
    </lineage>
</organism>
<dbReference type="Proteomes" id="UP000596276">
    <property type="component" value="Chromosome 6"/>
</dbReference>
<accession>A0A7U2R4A5</accession>